<evidence type="ECO:0000313" key="3">
    <source>
        <dbReference type="EMBL" id="AGW40791.1"/>
    </source>
</evidence>
<name>U3P4T9_LEIXC</name>
<dbReference type="EMBL" id="CP006734">
    <property type="protein sequence ID" value="AGW40791.1"/>
    <property type="molecule type" value="Genomic_DNA"/>
</dbReference>
<accession>U3P4T9</accession>
<dbReference type="PATRIC" id="fig|1389489.3.peg.585"/>
<reference evidence="3 4" key="1">
    <citation type="journal article" date="2013" name="Genome Announc.">
        <title>Complete Genome Sequence of Leifsonia xyli subsp. cynodontis Strain DSM46306, a Gram-Positive Bacterial Pathogen of Grasses.</title>
        <authorList>
            <person name="Monteiro-Vitorello C.B."/>
            <person name="Zerillo M.M."/>
            <person name="Van Sluys M.A."/>
            <person name="Camargo L.E."/>
            <person name="Kitajima J.P."/>
        </authorList>
    </citation>
    <scope>NUCLEOTIDE SEQUENCE [LARGE SCALE GENOMIC DNA]</scope>
    <source>
        <strain evidence="3 4">DSM 46306</strain>
    </source>
</reference>
<evidence type="ECO:0000256" key="2">
    <source>
        <dbReference type="SAM" id="SignalP"/>
    </source>
</evidence>
<dbReference type="STRING" id="1389489.O159_06040"/>
<protein>
    <submittedName>
        <fullName evidence="3">Uncharacterized protein</fullName>
    </submittedName>
</protein>
<feature type="compositionally biased region" description="Basic residues" evidence="1">
    <location>
        <begin position="225"/>
        <end position="234"/>
    </location>
</feature>
<organism evidence="3 4">
    <name type="scientific">Leifsonia xyli subsp. cynodontis DSM 46306</name>
    <dbReference type="NCBI Taxonomy" id="1389489"/>
    <lineage>
        <taxon>Bacteria</taxon>
        <taxon>Bacillati</taxon>
        <taxon>Actinomycetota</taxon>
        <taxon>Actinomycetes</taxon>
        <taxon>Micrococcales</taxon>
        <taxon>Microbacteriaceae</taxon>
        <taxon>Leifsonia</taxon>
    </lineage>
</organism>
<gene>
    <name evidence="3" type="ORF">O159_06040</name>
</gene>
<dbReference type="HOGENOM" id="CLU_1011181_0_0_11"/>
<dbReference type="AlphaFoldDB" id="U3P4T9"/>
<dbReference type="KEGG" id="lxy:O159_06040"/>
<proteinExistence type="predicted"/>
<dbReference type="Proteomes" id="UP000016743">
    <property type="component" value="Chromosome"/>
</dbReference>
<feature type="region of interest" description="Disordered" evidence="1">
    <location>
        <begin position="176"/>
        <end position="275"/>
    </location>
</feature>
<feature type="chain" id="PRO_5004647257" evidence="2">
    <location>
        <begin position="20"/>
        <end position="275"/>
    </location>
</feature>
<evidence type="ECO:0000313" key="4">
    <source>
        <dbReference type="Proteomes" id="UP000016743"/>
    </source>
</evidence>
<sequence>MGGLLALALVLAPASAANAIYEGNELHGTLSRATVKPLEVVTYTADPGTYDANEEVSFTIGGIAASTITTVSTVSELSVKSPAEADGSLVFSFYPEAGDKDYTFTTYRADGRVWDELGFTVLGNAAVVDGVAATAMAMAVETARPSPRAPTAVSPAPVPTSRSSRSAASWCCCSLPVSSSSSSVVAAPAPTRRRDGRTSSPPTCEQRGRSGGPVRGLRLCPPRLARARRLHRQRLPVARDGAPPGAEVTGGRTGPRGRQHRNPGARRPGHGTGVA</sequence>
<keyword evidence="4" id="KW-1185">Reference proteome</keyword>
<feature type="compositionally biased region" description="Low complexity" evidence="1">
    <location>
        <begin position="176"/>
        <end position="190"/>
    </location>
</feature>
<keyword evidence="2" id="KW-0732">Signal</keyword>
<feature type="compositionally biased region" description="Low complexity" evidence="1">
    <location>
        <begin position="215"/>
        <end position="224"/>
    </location>
</feature>
<feature type="region of interest" description="Disordered" evidence="1">
    <location>
        <begin position="143"/>
        <end position="164"/>
    </location>
</feature>
<evidence type="ECO:0000256" key="1">
    <source>
        <dbReference type="SAM" id="MobiDB-lite"/>
    </source>
</evidence>
<feature type="compositionally biased region" description="Basic residues" evidence="1">
    <location>
        <begin position="255"/>
        <end position="269"/>
    </location>
</feature>
<feature type="signal peptide" evidence="2">
    <location>
        <begin position="1"/>
        <end position="19"/>
    </location>
</feature>